<evidence type="ECO:0000256" key="19">
    <source>
        <dbReference type="ARBA" id="ARBA00047661"/>
    </source>
</evidence>
<feature type="domain" description="THAP-type" evidence="23">
    <location>
        <begin position="127"/>
        <end position="209"/>
    </location>
</feature>
<evidence type="ECO:0000313" key="25">
    <source>
        <dbReference type="EMBL" id="CAI6363268.1"/>
    </source>
</evidence>
<dbReference type="GO" id="GO:0030515">
    <property type="term" value="F:snoRNA binding"/>
    <property type="evidence" value="ECO:0007669"/>
    <property type="project" value="TreeGrafter"/>
</dbReference>
<dbReference type="InterPro" id="IPR038441">
    <property type="entry name" value="THAP_Znf_sf"/>
</dbReference>
<evidence type="ECO:0000259" key="23">
    <source>
        <dbReference type="PROSITE" id="PS50950"/>
    </source>
</evidence>
<dbReference type="CDD" id="cd18869">
    <property type="entry name" value="NUDIX_U8_SnoRNA_DE_Nudt16"/>
    <property type="match status" value="1"/>
</dbReference>
<evidence type="ECO:0000256" key="11">
    <source>
        <dbReference type="ARBA" id="ARBA00023242"/>
    </source>
</evidence>
<dbReference type="SMART" id="SM00980">
    <property type="entry name" value="THAP"/>
    <property type="match status" value="2"/>
</dbReference>
<evidence type="ECO:0000256" key="8">
    <source>
        <dbReference type="ARBA" id="ARBA00022884"/>
    </source>
</evidence>
<dbReference type="Proteomes" id="UP001160148">
    <property type="component" value="Unassembled WGS sequence"/>
</dbReference>
<dbReference type="Gene3D" id="6.20.210.20">
    <property type="entry name" value="THAP domain"/>
    <property type="match status" value="1"/>
</dbReference>
<proteinExistence type="inferred from homology"/>
<evidence type="ECO:0000256" key="22">
    <source>
        <dbReference type="PROSITE-ProRule" id="PRU00309"/>
    </source>
</evidence>
<feature type="domain" description="THAP-type" evidence="23">
    <location>
        <begin position="1"/>
        <end position="84"/>
    </location>
</feature>
<comment type="subcellular location">
    <subcellularLocation>
        <location evidence="2">Nucleus</location>
        <location evidence="2">Nucleolus</location>
    </subcellularLocation>
    <subcellularLocation>
        <location evidence="3">Nucleus</location>
        <location evidence="3">Nucleoplasm</location>
    </subcellularLocation>
</comment>
<comment type="catalytic activity">
    <reaction evidence="21">
        <text>dIDP + H2O = dIMP + phosphate + H(+)</text>
        <dbReference type="Rhea" id="RHEA:35211"/>
        <dbReference type="ChEBI" id="CHEBI:15377"/>
        <dbReference type="ChEBI" id="CHEBI:15378"/>
        <dbReference type="ChEBI" id="CHEBI:43474"/>
        <dbReference type="ChEBI" id="CHEBI:61194"/>
        <dbReference type="ChEBI" id="CHEBI:62286"/>
        <dbReference type="EC" id="3.6.1.64"/>
    </reaction>
    <physiologicalReaction direction="left-to-right" evidence="21">
        <dbReference type="Rhea" id="RHEA:35212"/>
    </physiologicalReaction>
</comment>
<evidence type="ECO:0000256" key="7">
    <source>
        <dbReference type="ARBA" id="ARBA00022833"/>
    </source>
</evidence>
<keyword evidence="9" id="KW-0546">Nucleotide metabolism</keyword>
<evidence type="ECO:0000256" key="2">
    <source>
        <dbReference type="ARBA" id="ARBA00004604"/>
    </source>
</evidence>
<dbReference type="Gene3D" id="3.90.79.10">
    <property type="entry name" value="Nucleoside Triphosphate Pyrophosphohydrolase"/>
    <property type="match status" value="1"/>
</dbReference>
<comment type="similarity">
    <text evidence="12">Belongs to the Nudix hydrolase family. NUDT16 subfamily.</text>
</comment>
<gene>
    <name evidence="25" type="ORF">MEUPH1_LOCUS18240</name>
</gene>
<dbReference type="SUPFAM" id="SSF57716">
    <property type="entry name" value="Glucocorticoid receptor-like (DNA-binding domain)"/>
    <property type="match status" value="2"/>
</dbReference>
<dbReference type="AlphaFoldDB" id="A0AAV0X5P7"/>
<dbReference type="EC" id="3.6.1.64" evidence="13"/>
<evidence type="ECO:0000256" key="3">
    <source>
        <dbReference type="ARBA" id="ARBA00004642"/>
    </source>
</evidence>
<evidence type="ECO:0000256" key="10">
    <source>
        <dbReference type="ARBA" id="ARBA00023125"/>
    </source>
</evidence>
<dbReference type="GO" id="GO:0008270">
    <property type="term" value="F:zinc ion binding"/>
    <property type="evidence" value="ECO:0007669"/>
    <property type="project" value="UniProtKB-KW"/>
</dbReference>
<comment type="caution">
    <text evidence="25">The sequence shown here is derived from an EMBL/GenBank/DDBJ whole genome shotgun (WGS) entry which is preliminary data.</text>
</comment>
<keyword evidence="5 22" id="KW-0863">Zinc-finger</keyword>
<evidence type="ECO:0000256" key="1">
    <source>
        <dbReference type="ARBA" id="ARBA00001941"/>
    </source>
</evidence>
<dbReference type="SUPFAM" id="SSF55811">
    <property type="entry name" value="Nudix"/>
    <property type="match status" value="1"/>
</dbReference>
<keyword evidence="11" id="KW-0539">Nucleus</keyword>
<evidence type="ECO:0000256" key="4">
    <source>
        <dbReference type="ARBA" id="ARBA00022723"/>
    </source>
</evidence>
<keyword evidence="8" id="KW-0694">RNA-binding</keyword>
<dbReference type="GO" id="GO:0016077">
    <property type="term" value="P:sno(s)RNA catabolic process"/>
    <property type="evidence" value="ECO:0007669"/>
    <property type="project" value="TreeGrafter"/>
</dbReference>
<sequence>MVLSCTVQNCKNKLIKGNGIIFHRLPLHDKELLEKWLKALKIDNWTPTKHYNVCSEHFIEDDYKKSPTGVKLADLLCSAVPSIFSDISNTKQKPCSLTNKRRKSKVLGHLNTKQSEKKKKKPLPDKISTECYEPVCFVPSCKTPKGLPLYNFPFGDKRLLDIWAERTGLSTMYDTELYLTITICKNHFHENCFHDNSIQLKPYAIPSVNLIDYSGPADSCCLIKSLHSDENSGMTSTGDRTWGWLGSTEAFGRPPEPNEFIVIPKSEIHCEKYAGSNHAAHCFIYAENNERVFDIYNPRASVLMQLRYDGYFGFPGGLIDADEDFVSAVNREMAEEMNLNTTKHSVNHDDHIISHWSEKKNLVLHFYKLKVNMIDLIEIERQASLARDYGTEVLGTVRVPLYTLGDHYRGFPVFLNHKFIGCSRDQLLAALSSLNILTPEEIQLALNANNRNK</sequence>
<comment type="cofactor">
    <cofactor evidence="1">
        <name>Co(2+)</name>
        <dbReference type="ChEBI" id="CHEBI:48828"/>
    </cofactor>
</comment>
<comment type="catalytic activity">
    <reaction evidence="19">
        <text>a 5'-end (N(7)-methyl 5'-triphosphoguanosine)-ribonucleoside in mRNA + H2O = N(7)-methyl-GDP + a 5'-end phospho-ribonucleoside in mRNA + 2 H(+)</text>
        <dbReference type="Rhea" id="RHEA:67484"/>
        <dbReference type="Rhea" id="RHEA-COMP:15692"/>
        <dbReference type="Rhea" id="RHEA-COMP:17167"/>
        <dbReference type="ChEBI" id="CHEBI:15377"/>
        <dbReference type="ChEBI" id="CHEBI:15378"/>
        <dbReference type="ChEBI" id="CHEBI:63714"/>
        <dbReference type="ChEBI" id="CHEBI:138282"/>
        <dbReference type="ChEBI" id="CHEBI:156461"/>
        <dbReference type="EC" id="3.6.1.62"/>
    </reaction>
    <physiologicalReaction direction="left-to-right" evidence="19">
        <dbReference type="Rhea" id="RHEA:67485"/>
    </physiologicalReaction>
</comment>
<evidence type="ECO:0000256" key="20">
    <source>
        <dbReference type="ARBA" id="ARBA00047875"/>
    </source>
</evidence>
<dbReference type="GO" id="GO:0006402">
    <property type="term" value="P:mRNA catabolic process"/>
    <property type="evidence" value="ECO:0007669"/>
    <property type="project" value="TreeGrafter"/>
</dbReference>
<dbReference type="Pfam" id="PF05485">
    <property type="entry name" value="THAP"/>
    <property type="match status" value="2"/>
</dbReference>
<dbReference type="GO" id="GO:0005730">
    <property type="term" value="C:nucleolus"/>
    <property type="evidence" value="ECO:0007669"/>
    <property type="project" value="UniProtKB-SubCell"/>
</dbReference>
<keyword evidence="10 22" id="KW-0238">DNA-binding</keyword>
<keyword evidence="4" id="KW-0479">Metal-binding</keyword>
<dbReference type="SMART" id="SM00692">
    <property type="entry name" value="DM3"/>
    <property type="match status" value="2"/>
</dbReference>
<dbReference type="InterPro" id="IPR015797">
    <property type="entry name" value="NUDIX_hydrolase-like_dom_sf"/>
</dbReference>
<dbReference type="GO" id="GO:1990174">
    <property type="term" value="F:phosphodiesterase decapping endonuclease activity"/>
    <property type="evidence" value="ECO:0007669"/>
    <property type="project" value="TreeGrafter"/>
</dbReference>
<dbReference type="GO" id="GO:0140933">
    <property type="term" value="F:5'-(N(7)-methylguanosine 5'-triphospho)-[mRNA] hydrolase activity"/>
    <property type="evidence" value="ECO:0007669"/>
    <property type="project" value="UniProtKB-EC"/>
</dbReference>
<dbReference type="InterPro" id="IPR020084">
    <property type="entry name" value="NUDIX_hydrolase_CS"/>
</dbReference>
<evidence type="ECO:0000256" key="5">
    <source>
        <dbReference type="ARBA" id="ARBA00022771"/>
    </source>
</evidence>
<evidence type="ECO:0000256" key="13">
    <source>
        <dbReference type="ARBA" id="ARBA00038899"/>
    </source>
</evidence>
<keyword evidence="26" id="KW-1185">Reference proteome</keyword>
<evidence type="ECO:0000256" key="9">
    <source>
        <dbReference type="ARBA" id="ARBA00023080"/>
    </source>
</evidence>
<dbReference type="InterPro" id="IPR000086">
    <property type="entry name" value="NUDIX_hydrolase_dom"/>
</dbReference>
<dbReference type="GO" id="GO:0009117">
    <property type="term" value="P:nucleotide metabolic process"/>
    <property type="evidence" value="ECO:0007669"/>
    <property type="project" value="UniProtKB-KW"/>
</dbReference>
<keyword evidence="7" id="KW-0862">Zinc</keyword>
<evidence type="ECO:0000256" key="17">
    <source>
        <dbReference type="ARBA" id="ARBA00042015"/>
    </source>
</evidence>
<dbReference type="PROSITE" id="PS00893">
    <property type="entry name" value="NUDIX_BOX"/>
    <property type="match status" value="1"/>
</dbReference>
<organism evidence="25 26">
    <name type="scientific">Macrosiphum euphorbiae</name>
    <name type="common">potato aphid</name>
    <dbReference type="NCBI Taxonomy" id="13131"/>
    <lineage>
        <taxon>Eukaryota</taxon>
        <taxon>Metazoa</taxon>
        <taxon>Ecdysozoa</taxon>
        <taxon>Arthropoda</taxon>
        <taxon>Hexapoda</taxon>
        <taxon>Insecta</taxon>
        <taxon>Pterygota</taxon>
        <taxon>Neoptera</taxon>
        <taxon>Paraneoptera</taxon>
        <taxon>Hemiptera</taxon>
        <taxon>Sternorrhyncha</taxon>
        <taxon>Aphidomorpha</taxon>
        <taxon>Aphidoidea</taxon>
        <taxon>Aphididae</taxon>
        <taxon>Macrosiphini</taxon>
        <taxon>Macrosiphum</taxon>
    </lineage>
</organism>
<dbReference type="PROSITE" id="PS51462">
    <property type="entry name" value="NUDIX"/>
    <property type="match status" value="1"/>
</dbReference>
<dbReference type="GO" id="GO:0005654">
    <property type="term" value="C:nucleoplasm"/>
    <property type="evidence" value="ECO:0007669"/>
    <property type="project" value="UniProtKB-SubCell"/>
</dbReference>
<dbReference type="GO" id="GO:0003677">
    <property type="term" value="F:DNA binding"/>
    <property type="evidence" value="ECO:0007669"/>
    <property type="project" value="UniProtKB-UniRule"/>
</dbReference>
<keyword evidence="6" id="KW-0378">Hydrolase</keyword>
<dbReference type="InterPro" id="IPR006612">
    <property type="entry name" value="THAP_Znf"/>
</dbReference>
<evidence type="ECO:0000256" key="15">
    <source>
        <dbReference type="ARBA" id="ARBA00041450"/>
    </source>
</evidence>
<evidence type="ECO:0000256" key="12">
    <source>
        <dbReference type="ARBA" id="ARBA00038173"/>
    </source>
</evidence>
<dbReference type="PROSITE" id="PS50950">
    <property type="entry name" value="ZF_THAP"/>
    <property type="match status" value="2"/>
</dbReference>
<evidence type="ECO:0000256" key="16">
    <source>
        <dbReference type="ARBA" id="ARBA00041656"/>
    </source>
</evidence>
<feature type="domain" description="Nudix hydrolase" evidence="24">
    <location>
        <begin position="275"/>
        <end position="421"/>
    </location>
</feature>
<evidence type="ECO:0000259" key="24">
    <source>
        <dbReference type="PROSITE" id="PS51462"/>
    </source>
</evidence>
<name>A0AAV0X5P7_9HEMI</name>
<dbReference type="InterPro" id="IPR054754">
    <property type="entry name" value="NudT16"/>
</dbReference>
<evidence type="ECO:0000256" key="21">
    <source>
        <dbReference type="ARBA" id="ARBA00048945"/>
    </source>
</evidence>
<dbReference type="GO" id="GO:1990003">
    <property type="term" value="F:IDP phosphatase activity"/>
    <property type="evidence" value="ECO:0007669"/>
    <property type="project" value="UniProtKB-EC"/>
</dbReference>
<dbReference type="EMBL" id="CARXXK010000003">
    <property type="protein sequence ID" value="CAI6363268.1"/>
    <property type="molecule type" value="Genomic_DNA"/>
</dbReference>
<dbReference type="PANTHER" id="PTHR31699:SF1">
    <property type="entry name" value="U8 SNORNA-DECAPPING ENZYME"/>
    <property type="match status" value="1"/>
</dbReference>
<evidence type="ECO:0000256" key="6">
    <source>
        <dbReference type="ARBA" id="ARBA00022801"/>
    </source>
</evidence>
<reference evidence="25 26" key="1">
    <citation type="submission" date="2023-01" db="EMBL/GenBank/DDBJ databases">
        <authorList>
            <person name="Whitehead M."/>
        </authorList>
    </citation>
    <scope>NUCLEOTIDE SEQUENCE [LARGE SCALE GENOMIC DNA]</scope>
</reference>
<evidence type="ECO:0000256" key="14">
    <source>
        <dbReference type="ARBA" id="ARBA00039871"/>
    </source>
</evidence>
<evidence type="ECO:0000256" key="18">
    <source>
        <dbReference type="ARBA" id="ARBA00043162"/>
    </source>
</evidence>
<dbReference type="Pfam" id="PF22327">
    <property type="entry name" value="Nudt16-like"/>
    <property type="match status" value="1"/>
</dbReference>
<dbReference type="PANTHER" id="PTHR31699">
    <property type="entry name" value="NUDIX T16 FAMILY MEMBER"/>
    <property type="match status" value="1"/>
</dbReference>
<protein>
    <recommendedName>
        <fullName evidence="14">U8 snoRNA-decapping enzyme</fullName>
        <ecNumber evidence="13">3.6.1.64</ecNumber>
    </recommendedName>
    <alternativeName>
        <fullName evidence="17">IDP phosphatase</fullName>
    </alternativeName>
    <alternativeName>
        <fullName evidence="15">Inosine diphosphate phosphatase</fullName>
    </alternativeName>
    <alternativeName>
        <fullName evidence="16">Nucleoside diphosphate-linked moiety X motif 16</fullName>
    </alternativeName>
    <alternativeName>
        <fullName evidence="18">m7GpppN-mRNA hydrolase</fullName>
    </alternativeName>
</protein>
<evidence type="ECO:0000313" key="26">
    <source>
        <dbReference type="Proteomes" id="UP001160148"/>
    </source>
</evidence>
<accession>A0AAV0X5P7</accession>
<comment type="catalytic activity">
    <reaction evidence="20">
        <text>IDP + H2O = IMP + phosphate + H(+)</text>
        <dbReference type="Rhea" id="RHEA:35207"/>
        <dbReference type="ChEBI" id="CHEBI:15377"/>
        <dbReference type="ChEBI" id="CHEBI:15378"/>
        <dbReference type="ChEBI" id="CHEBI:43474"/>
        <dbReference type="ChEBI" id="CHEBI:58053"/>
        <dbReference type="ChEBI" id="CHEBI:58280"/>
        <dbReference type="EC" id="3.6.1.64"/>
    </reaction>
    <physiologicalReaction direction="left-to-right" evidence="20">
        <dbReference type="Rhea" id="RHEA:35208"/>
    </physiologicalReaction>
</comment>